<organism evidence="2 3">
    <name type="scientific">Scandinavium lactucae</name>
    <dbReference type="NCBI Taxonomy" id="3095028"/>
    <lineage>
        <taxon>Bacteria</taxon>
        <taxon>Pseudomonadati</taxon>
        <taxon>Pseudomonadota</taxon>
        <taxon>Gammaproteobacteria</taxon>
        <taxon>Enterobacterales</taxon>
        <taxon>Enterobacteriaceae</taxon>
        <taxon>Scandinavium</taxon>
    </lineage>
</organism>
<reference evidence="2" key="1">
    <citation type="submission" date="2023-11" db="EMBL/GenBank/DDBJ databases">
        <title>Scandinavium wanjuensis sp. nov., isolated from lettuce South Korea.</title>
        <authorList>
            <person name="Park J."/>
            <person name="Park S."/>
            <person name="Oh K.K."/>
            <person name="Cho G.S."/>
            <person name="Franz C.M.A.P."/>
        </authorList>
    </citation>
    <scope>NUCLEOTIDE SEQUENCE</scope>
    <source>
        <strain evidence="2">V105_12</strain>
    </source>
</reference>
<evidence type="ECO:0000313" key="3">
    <source>
        <dbReference type="Proteomes" id="UP001282336"/>
    </source>
</evidence>
<dbReference type="EMBL" id="JAWXRC010000018">
    <property type="protein sequence ID" value="MDX6030668.1"/>
    <property type="molecule type" value="Genomic_DNA"/>
</dbReference>
<dbReference type="RefSeq" id="WP_319627264.1">
    <property type="nucleotide sequence ID" value="NZ_JAWXRB010000002.1"/>
</dbReference>
<accession>A0AAJ2VW97</accession>
<comment type="caution">
    <text evidence="2">The sequence shown here is derived from an EMBL/GenBank/DDBJ whole genome shotgun (WGS) entry which is preliminary data.</text>
</comment>
<protein>
    <submittedName>
        <fullName evidence="2">DUF1778 domain-containing protein</fullName>
    </submittedName>
</protein>
<dbReference type="Gene3D" id="1.20.890.30">
    <property type="entry name" value="VCA0319-like"/>
    <property type="match status" value="1"/>
</dbReference>
<dbReference type="Pfam" id="PF08681">
    <property type="entry name" value="TacA1"/>
    <property type="match status" value="1"/>
</dbReference>
<dbReference type="AlphaFoldDB" id="A0AAJ2VW97"/>
<dbReference type="InterPro" id="IPR014795">
    <property type="entry name" value="TacA_1-like"/>
</dbReference>
<dbReference type="Proteomes" id="UP001282336">
    <property type="component" value="Unassembled WGS sequence"/>
</dbReference>
<proteinExistence type="predicted"/>
<sequence>MSTQKKQCIRLKLNDKIVIEEIAKMTEQHRCQILSEESRYLVMDAISNPPAPNIRLKRAARRLRSME</sequence>
<gene>
    <name evidence="2" type="ORF">SIL20_03955</name>
</gene>
<name>A0AAJ2VW97_9ENTR</name>
<evidence type="ECO:0000256" key="1">
    <source>
        <dbReference type="ARBA" id="ARBA00022649"/>
    </source>
</evidence>
<keyword evidence="1" id="KW-1277">Toxin-antitoxin system</keyword>
<evidence type="ECO:0000313" key="2">
    <source>
        <dbReference type="EMBL" id="MDX6030668.1"/>
    </source>
</evidence>